<gene>
    <name evidence="2" type="ORF">TNCV_4594741</name>
</gene>
<evidence type="ECO:0000256" key="1">
    <source>
        <dbReference type="SAM" id="MobiDB-lite"/>
    </source>
</evidence>
<organism evidence="2 3">
    <name type="scientific">Trichonephila clavipes</name>
    <name type="common">Golden silk orbweaver</name>
    <name type="synonym">Nephila clavipes</name>
    <dbReference type="NCBI Taxonomy" id="2585209"/>
    <lineage>
        <taxon>Eukaryota</taxon>
        <taxon>Metazoa</taxon>
        <taxon>Ecdysozoa</taxon>
        <taxon>Arthropoda</taxon>
        <taxon>Chelicerata</taxon>
        <taxon>Arachnida</taxon>
        <taxon>Araneae</taxon>
        <taxon>Araneomorphae</taxon>
        <taxon>Entelegynae</taxon>
        <taxon>Araneoidea</taxon>
        <taxon>Nephilidae</taxon>
        <taxon>Trichonephila</taxon>
    </lineage>
</organism>
<proteinExistence type="predicted"/>
<evidence type="ECO:0000313" key="3">
    <source>
        <dbReference type="Proteomes" id="UP000887159"/>
    </source>
</evidence>
<keyword evidence="3" id="KW-1185">Reference proteome</keyword>
<sequence length="89" mass="10239">MDIRLAECQSRQELAFDNDVTACCVRLRELNGQTKSAKKQWRTKSAHRREKFPACCNLNGRNRSNAESGRGDGLGRSENKRPETRRSWT</sequence>
<protein>
    <submittedName>
        <fullName evidence="2">Uncharacterized protein</fullName>
    </submittedName>
</protein>
<feature type="region of interest" description="Disordered" evidence="1">
    <location>
        <begin position="56"/>
        <end position="89"/>
    </location>
</feature>
<name>A0A8X6WFT2_TRICX</name>
<dbReference type="AlphaFoldDB" id="A0A8X6WFT2"/>
<dbReference type="EMBL" id="BMAU01021418">
    <property type="protein sequence ID" value="GFY33762.1"/>
    <property type="molecule type" value="Genomic_DNA"/>
</dbReference>
<evidence type="ECO:0000313" key="2">
    <source>
        <dbReference type="EMBL" id="GFY33762.1"/>
    </source>
</evidence>
<accession>A0A8X6WFT2</accession>
<feature type="compositionally biased region" description="Basic and acidic residues" evidence="1">
    <location>
        <begin position="69"/>
        <end position="89"/>
    </location>
</feature>
<comment type="caution">
    <text evidence="2">The sequence shown here is derived from an EMBL/GenBank/DDBJ whole genome shotgun (WGS) entry which is preliminary data.</text>
</comment>
<dbReference type="Proteomes" id="UP000887159">
    <property type="component" value="Unassembled WGS sequence"/>
</dbReference>
<reference evidence="2" key="1">
    <citation type="submission" date="2020-08" db="EMBL/GenBank/DDBJ databases">
        <title>Multicomponent nature underlies the extraordinary mechanical properties of spider dragline silk.</title>
        <authorList>
            <person name="Kono N."/>
            <person name="Nakamura H."/>
            <person name="Mori M."/>
            <person name="Yoshida Y."/>
            <person name="Ohtoshi R."/>
            <person name="Malay A.D."/>
            <person name="Moran D.A.P."/>
            <person name="Tomita M."/>
            <person name="Numata K."/>
            <person name="Arakawa K."/>
        </authorList>
    </citation>
    <scope>NUCLEOTIDE SEQUENCE</scope>
</reference>